<dbReference type="EMBL" id="ABJB010078645">
    <property type="status" value="NOT_ANNOTATED_CDS"/>
    <property type="molecule type" value="Genomic_DNA"/>
</dbReference>
<evidence type="ECO:0000256" key="1">
    <source>
        <dbReference type="SAM" id="MobiDB-lite"/>
    </source>
</evidence>
<evidence type="ECO:0000313" key="3">
    <source>
        <dbReference type="Proteomes" id="UP000001555"/>
    </source>
</evidence>
<dbReference type="EMBL" id="ABJB011010572">
    <property type="status" value="NOT_ANNOTATED_CDS"/>
    <property type="molecule type" value="Genomic_DNA"/>
</dbReference>
<dbReference type="OrthoDB" id="5814287at2759"/>
<protein>
    <submittedName>
        <fullName evidence="2">Uncharacterized protein</fullName>
    </submittedName>
</protein>
<dbReference type="AlphaFoldDB" id="A0A1S4KQS4"/>
<reference evidence="3" key="1">
    <citation type="submission" date="2008-03" db="EMBL/GenBank/DDBJ databases">
        <title>Annotation of Ixodes scapularis.</title>
        <authorList>
            <consortium name="Ixodes scapularis Genome Project Consortium"/>
            <person name="Caler E."/>
            <person name="Hannick L.I."/>
            <person name="Bidwell S."/>
            <person name="Joardar V."/>
            <person name="Thiagarajan M."/>
            <person name="Amedeo P."/>
            <person name="Galinsky K.J."/>
            <person name="Schobel S."/>
            <person name="Inman J."/>
            <person name="Hostetler J."/>
            <person name="Miller J."/>
            <person name="Hammond M."/>
            <person name="Megy K."/>
            <person name="Lawson D."/>
            <person name="Kodira C."/>
            <person name="Sutton G."/>
            <person name="Meyer J."/>
            <person name="Hill C.A."/>
            <person name="Birren B."/>
            <person name="Nene V."/>
            <person name="Collins F."/>
            <person name="Alarcon-Chaidez F."/>
            <person name="Wikel S."/>
            <person name="Strausberg R."/>
        </authorList>
    </citation>
    <scope>NUCLEOTIDE SEQUENCE [LARGE SCALE GENOMIC DNA]</scope>
    <source>
        <strain evidence="3">Wikel</strain>
    </source>
</reference>
<dbReference type="InParanoid" id="A0A1S4KQS4"/>
<feature type="compositionally biased region" description="Basic and acidic residues" evidence="1">
    <location>
        <begin position="7"/>
        <end position="21"/>
    </location>
</feature>
<dbReference type="PANTHER" id="PTHR31751:SF42">
    <property type="entry name" value="PROTEIN CBG10204"/>
    <property type="match status" value="1"/>
</dbReference>
<organism evidence="2 3">
    <name type="scientific">Ixodes scapularis</name>
    <name type="common">Black-legged tick</name>
    <name type="synonym">Deer tick</name>
    <dbReference type="NCBI Taxonomy" id="6945"/>
    <lineage>
        <taxon>Eukaryota</taxon>
        <taxon>Metazoa</taxon>
        <taxon>Ecdysozoa</taxon>
        <taxon>Arthropoda</taxon>
        <taxon>Chelicerata</taxon>
        <taxon>Arachnida</taxon>
        <taxon>Acari</taxon>
        <taxon>Parasitiformes</taxon>
        <taxon>Ixodida</taxon>
        <taxon>Ixodoidea</taxon>
        <taxon>Ixodidae</taxon>
        <taxon>Ixodinae</taxon>
        <taxon>Ixodes</taxon>
    </lineage>
</organism>
<keyword evidence="3" id="KW-1185">Reference proteome</keyword>
<evidence type="ECO:0000313" key="2">
    <source>
        <dbReference type="EnsemblMetazoa" id="ISCW003033-PA"/>
    </source>
</evidence>
<feature type="compositionally biased region" description="Acidic residues" evidence="1">
    <location>
        <begin position="22"/>
        <end position="33"/>
    </location>
</feature>
<dbReference type="PANTHER" id="PTHR31751">
    <property type="entry name" value="SI:CH211-108C17.2-RELATED-RELATED"/>
    <property type="match status" value="1"/>
</dbReference>
<feature type="region of interest" description="Disordered" evidence="1">
    <location>
        <begin position="1"/>
        <end position="33"/>
    </location>
</feature>
<dbReference type="EMBL" id="ABJB010448703">
    <property type="status" value="NOT_ANNOTATED_CDS"/>
    <property type="molecule type" value="Genomic_DNA"/>
</dbReference>
<reference evidence="2" key="2">
    <citation type="submission" date="2020-05" db="UniProtKB">
        <authorList>
            <consortium name="EnsemblMetazoa"/>
        </authorList>
    </citation>
    <scope>IDENTIFICATION</scope>
    <source>
        <strain evidence="2">wikel</strain>
    </source>
</reference>
<accession>A0A1S4KQS4</accession>
<dbReference type="VEuPathDB" id="VectorBase:ISCP_016878"/>
<dbReference type="VEuPathDB" id="VectorBase:ISCI003033"/>
<proteinExistence type="predicted"/>
<sequence>MGAPQKAHGEAWKDPPYCRDESDMDDSDDDTSDGDGKLVLAKWTSLIRHIINVHRHPDPLHPACEHGNVPDRLWLEEGTETFRKLEAILMAPNLLRDIPFLSPKEQTFGLESFHAVLIHFAPKSSKFQYDGMLARTYIAALHYNQNAGRDVLLDEDGSPKFYQRCSKAQKRWTLAPVKESVTYGKPHNIQHI</sequence>
<dbReference type="VEuPathDB" id="VectorBase:ISCW003033"/>
<name>A0A1S4KQS4_IXOSC</name>
<dbReference type="Proteomes" id="UP000001555">
    <property type="component" value="Unassembled WGS sequence"/>
</dbReference>
<dbReference type="EnsemblMetazoa" id="ISCW003033-RA">
    <property type="protein sequence ID" value="ISCW003033-PA"/>
    <property type="gene ID" value="ISCW003033"/>
</dbReference>